<dbReference type="AlphaFoldDB" id="A0A0G4MJG7"/>
<dbReference type="InterPro" id="IPR007219">
    <property type="entry name" value="XnlR_reg_dom"/>
</dbReference>
<reference evidence="4" key="1">
    <citation type="submission" date="2015-05" db="EMBL/GenBank/DDBJ databases">
        <authorList>
            <person name="Fogelqvist Johan"/>
        </authorList>
    </citation>
    <scope>NUCLEOTIDE SEQUENCE [LARGE SCALE GENOMIC DNA]</scope>
</reference>
<dbReference type="CDD" id="cd12148">
    <property type="entry name" value="fungal_TF_MHR"/>
    <property type="match status" value="1"/>
</dbReference>
<evidence type="ECO:0000313" key="4">
    <source>
        <dbReference type="Proteomes" id="UP000045706"/>
    </source>
</evidence>
<evidence type="ECO:0000259" key="2">
    <source>
        <dbReference type="SMART" id="SM00906"/>
    </source>
</evidence>
<accession>A0A0G4MJG7</accession>
<organism evidence="3 4">
    <name type="scientific">Verticillium longisporum</name>
    <name type="common">Verticillium dahliae var. longisporum</name>
    <dbReference type="NCBI Taxonomy" id="100787"/>
    <lineage>
        <taxon>Eukaryota</taxon>
        <taxon>Fungi</taxon>
        <taxon>Dikarya</taxon>
        <taxon>Ascomycota</taxon>
        <taxon>Pezizomycotina</taxon>
        <taxon>Sordariomycetes</taxon>
        <taxon>Hypocreomycetidae</taxon>
        <taxon>Glomerellales</taxon>
        <taxon>Plectosphaerellaceae</taxon>
        <taxon>Verticillium</taxon>
    </lineage>
</organism>
<proteinExistence type="predicted"/>
<dbReference type="SMART" id="SM00906">
    <property type="entry name" value="Fungal_trans"/>
    <property type="match status" value="1"/>
</dbReference>
<evidence type="ECO:0000256" key="1">
    <source>
        <dbReference type="ARBA" id="ARBA00023242"/>
    </source>
</evidence>
<name>A0A0G4MJG7_VERLO</name>
<dbReference type="GO" id="GO:0003677">
    <property type="term" value="F:DNA binding"/>
    <property type="evidence" value="ECO:0007669"/>
    <property type="project" value="InterPro"/>
</dbReference>
<feature type="domain" description="Xylanolytic transcriptional activator regulatory" evidence="2">
    <location>
        <begin position="56"/>
        <end position="116"/>
    </location>
</feature>
<protein>
    <recommendedName>
        <fullName evidence="2">Xylanolytic transcriptional activator regulatory domain-containing protein</fullName>
    </recommendedName>
</protein>
<dbReference type="GO" id="GO:0006351">
    <property type="term" value="P:DNA-templated transcription"/>
    <property type="evidence" value="ECO:0007669"/>
    <property type="project" value="InterPro"/>
</dbReference>
<dbReference type="GO" id="GO:0008270">
    <property type="term" value="F:zinc ion binding"/>
    <property type="evidence" value="ECO:0007669"/>
    <property type="project" value="InterPro"/>
</dbReference>
<keyword evidence="1" id="KW-0539">Nucleus</keyword>
<feature type="non-terminal residue" evidence="3">
    <location>
        <position position="150"/>
    </location>
</feature>
<evidence type="ECO:0000313" key="3">
    <source>
        <dbReference type="EMBL" id="CRK34240.1"/>
    </source>
</evidence>
<dbReference type="Proteomes" id="UP000045706">
    <property type="component" value="Unassembled WGS sequence"/>
</dbReference>
<dbReference type="EMBL" id="CVQI01026602">
    <property type="protein sequence ID" value="CRK34240.1"/>
    <property type="molecule type" value="Genomic_DNA"/>
</dbReference>
<gene>
    <name evidence="3" type="ORF">BN1723_018543</name>
</gene>
<sequence length="150" mass="17026">MAAASQAREQAMFGFKALNASALIDIHLRGDELTHQSTLTLIYRAIPAPEGSPSRFTQECIETARFAMQIHHDGKDVKTLLFWHTYMLDKSLALRTGRSSAIQDWDITLPRTVDSTMVEDPWGAIITTWIRESEMHHRVYEHLYSPTALA</sequence>